<dbReference type="Gene3D" id="3.40.50.2000">
    <property type="entry name" value="Glycogen Phosphorylase B"/>
    <property type="match status" value="2"/>
</dbReference>
<dbReference type="EMBL" id="JAQIEY010000006">
    <property type="protein sequence ID" value="MDA3767514.1"/>
    <property type="molecule type" value="Genomic_DNA"/>
</dbReference>
<reference evidence="2" key="1">
    <citation type="submission" date="2023-01" db="EMBL/GenBank/DDBJ databases">
        <title>Sequencing of the bacterial strains from artisanal fermented milk Matsoni.</title>
        <authorList>
            <person name="Rozman V."/>
            <person name="Accetto T."/>
            <person name="Bogovic Matijasic B."/>
        </authorList>
    </citation>
    <scope>NUCLEOTIDE SEQUENCE</scope>
    <source>
        <strain evidence="2">Lbl333</strain>
    </source>
</reference>
<protein>
    <submittedName>
        <fullName evidence="2">DUF1972 domain-containing protein</fullName>
    </submittedName>
</protein>
<proteinExistence type="predicted"/>
<comment type="caution">
    <text evidence="2">The sequence shown here is derived from an EMBL/GenBank/DDBJ whole genome shotgun (WGS) entry which is preliminary data.</text>
</comment>
<evidence type="ECO:0000313" key="2">
    <source>
        <dbReference type="EMBL" id="MDA3767514.1"/>
    </source>
</evidence>
<dbReference type="Pfam" id="PF09314">
    <property type="entry name" value="DUF1972"/>
    <property type="match status" value="1"/>
</dbReference>
<dbReference type="NCBIfam" id="NF046071">
    <property type="entry name" value="B1-4RhmsylTfaseCps2T"/>
    <property type="match status" value="1"/>
</dbReference>
<evidence type="ECO:0000259" key="1">
    <source>
        <dbReference type="Pfam" id="PF09314"/>
    </source>
</evidence>
<name>A0AAW5YTU0_9LACO</name>
<gene>
    <name evidence="2" type="ORF">PF586_03290</name>
</gene>
<dbReference type="SUPFAM" id="SSF53756">
    <property type="entry name" value="UDP-Glycosyltransferase/glycogen phosphorylase"/>
    <property type="match status" value="1"/>
</dbReference>
<organism evidence="2 3">
    <name type="scientific">Lactobacillus delbrueckii</name>
    <dbReference type="NCBI Taxonomy" id="1584"/>
    <lineage>
        <taxon>Bacteria</taxon>
        <taxon>Bacillati</taxon>
        <taxon>Bacillota</taxon>
        <taxon>Bacilli</taxon>
        <taxon>Lactobacillales</taxon>
        <taxon>Lactobacillaceae</taxon>
        <taxon>Lactobacillus</taxon>
    </lineage>
</organism>
<dbReference type="RefSeq" id="WP_271024302.1">
    <property type="nucleotide sequence ID" value="NZ_JAQIEY010000006.1"/>
</dbReference>
<sequence length="409" mass="47207">MDNQQNKVQHIFIIGSKGLGNYGGYETFVDKLTEYHKDNPNIKYHIACKGNGKGFMDESKLIGAKTIDKYHFEYHNADCFKVYVPEKLGSAQAIYYDIEALKQSISYCKANNIENPIVYILACRIGPFVGKYQRQIHKLGGKLLVNPDGHEWMRAKWSKLVRHYWKTSEKGMVKHADLLVCDSVNIEKYIQEEYSQFKPKTTFVAYGADIKRSSLEDDDPKLTNWLVEKGLKPFEYYLVVGRFVPENNFETMICEFMKSHSKKDLAIITTKDDAFLKELDERLHFKNDSRIKFVGTVYDQEFLKKIRENAYGYFHGHSVGGTNPSLLEALSSTRLNLLLDVGFNKEVGQDSALYWSKRDGDLAALIDKADQMSAEELEKYNVLSTDRIRDAYSWQFIADKYEKVWAGKN</sequence>
<evidence type="ECO:0000313" key="3">
    <source>
        <dbReference type="Proteomes" id="UP001210502"/>
    </source>
</evidence>
<feature type="domain" description="DUF1972" evidence="1">
    <location>
        <begin position="8"/>
        <end position="209"/>
    </location>
</feature>
<dbReference type="InterPro" id="IPR015393">
    <property type="entry name" value="DUF1972"/>
</dbReference>
<dbReference type="AlphaFoldDB" id="A0AAW5YTU0"/>
<accession>A0AAW5YTU0</accession>
<dbReference type="Proteomes" id="UP001210502">
    <property type="component" value="Unassembled WGS sequence"/>
</dbReference>